<dbReference type="InterPro" id="IPR036291">
    <property type="entry name" value="NAD(P)-bd_dom_sf"/>
</dbReference>
<keyword evidence="2" id="KW-0521">NADP</keyword>
<dbReference type="Proteomes" id="UP000054771">
    <property type="component" value="Unassembled WGS sequence"/>
</dbReference>
<dbReference type="PANTHER" id="PTHR42760:SF133">
    <property type="entry name" value="3-OXOACYL-[ACYL-CARRIER-PROTEIN] REDUCTASE"/>
    <property type="match status" value="1"/>
</dbReference>
<dbReference type="PANTHER" id="PTHR42760">
    <property type="entry name" value="SHORT-CHAIN DEHYDROGENASES/REDUCTASES FAMILY MEMBER"/>
    <property type="match status" value="1"/>
</dbReference>
<dbReference type="STRING" id="454130.A0A0U5FQI4"/>
<evidence type="ECO:0000313" key="4">
    <source>
        <dbReference type="EMBL" id="CEL00462.1"/>
    </source>
</evidence>
<accession>A0A0U5FQI4</accession>
<dbReference type="PRINTS" id="PR00081">
    <property type="entry name" value="GDHRDH"/>
</dbReference>
<evidence type="ECO:0000256" key="2">
    <source>
        <dbReference type="ARBA" id="ARBA00022857"/>
    </source>
</evidence>
<keyword evidence="3" id="KW-0560">Oxidoreductase</keyword>
<dbReference type="SUPFAM" id="SSF51735">
    <property type="entry name" value="NAD(P)-binding Rossmann-fold domains"/>
    <property type="match status" value="1"/>
</dbReference>
<comment type="similarity">
    <text evidence="1">Belongs to the short-chain dehydrogenases/reductases (SDR) family.</text>
</comment>
<dbReference type="AlphaFoldDB" id="A0A0U5FQI4"/>
<reference evidence="5" key="1">
    <citation type="journal article" date="2016" name="Genome Announc.">
        <title>Draft genome sequences of fungus Aspergillus calidoustus.</title>
        <authorList>
            <person name="Horn F."/>
            <person name="Linde J."/>
            <person name="Mattern D.J."/>
            <person name="Walther G."/>
            <person name="Guthke R."/>
            <person name="Scherlach K."/>
            <person name="Martin K."/>
            <person name="Brakhage A.A."/>
            <person name="Petzke L."/>
            <person name="Valiante V."/>
        </authorList>
    </citation>
    <scope>NUCLEOTIDE SEQUENCE [LARGE SCALE GENOMIC DNA]</scope>
    <source>
        <strain evidence="5">SF006504</strain>
    </source>
</reference>
<dbReference type="OrthoDB" id="5840532at2759"/>
<dbReference type="Pfam" id="PF13561">
    <property type="entry name" value="adh_short_C2"/>
    <property type="match status" value="1"/>
</dbReference>
<organism evidence="4 5">
    <name type="scientific">Aspergillus calidoustus</name>
    <dbReference type="NCBI Taxonomy" id="454130"/>
    <lineage>
        <taxon>Eukaryota</taxon>
        <taxon>Fungi</taxon>
        <taxon>Dikarya</taxon>
        <taxon>Ascomycota</taxon>
        <taxon>Pezizomycotina</taxon>
        <taxon>Eurotiomycetes</taxon>
        <taxon>Eurotiomycetidae</taxon>
        <taxon>Eurotiales</taxon>
        <taxon>Aspergillaceae</taxon>
        <taxon>Aspergillus</taxon>
        <taxon>Aspergillus subgen. Nidulantes</taxon>
    </lineage>
</organism>
<keyword evidence="5" id="KW-1185">Reference proteome</keyword>
<gene>
    <name evidence="4" type="ORF">ASPCAL00062</name>
</gene>
<evidence type="ECO:0000256" key="3">
    <source>
        <dbReference type="ARBA" id="ARBA00023002"/>
    </source>
</evidence>
<dbReference type="Gene3D" id="3.40.50.720">
    <property type="entry name" value="NAD(P)-binding Rossmann-like Domain"/>
    <property type="match status" value="1"/>
</dbReference>
<protein>
    <recommendedName>
        <fullName evidence="6">Dehydrogenase with different specificitie</fullName>
    </recommendedName>
</protein>
<proteinExistence type="inferred from homology"/>
<evidence type="ECO:0000313" key="5">
    <source>
        <dbReference type="Proteomes" id="UP000054771"/>
    </source>
</evidence>
<evidence type="ECO:0008006" key="6">
    <source>
        <dbReference type="Google" id="ProtNLM"/>
    </source>
</evidence>
<dbReference type="GO" id="GO:0016616">
    <property type="term" value="F:oxidoreductase activity, acting on the CH-OH group of donors, NAD or NADP as acceptor"/>
    <property type="evidence" value="ECO:0007669"/>
    <property type="project" value="TreeGrafter"/>
</dbReference>
<dbReference type="InterPro" id="IPR002347">
    <property type="entry name" value="SDR_fam"/>
</dbReference>
<dbReference type="EMBL" id="CDMC01000001">
    <property type="protein sequence ID" value="CEL00462.1"/>
    <property type="molecule type" value="Genomic_DNA"/>
</dbReference>
<name>A0A0U5FQI4_ASPCI</name>
<evidence type="ECO:0000256" key="1">
    <source>
        <dbReference type="ARBA" id="ARBA00006484"/>
    </source>
</evidence>
<sequence>MSLHLNGVALVTGAGTGIGRECALGYAAEGVRGIVLADSDYETALDAAQESETLATNPSFTAIAMRVDMTDLVSVAEMIGAIMRVFGRVDYYVNITGAQKRLSTAAMDREAWERTRQASLEGTLHGIRAVTQVMRNQSPGKYKARGRVREGSRGTIINVGLRNLVMAERAAQDAIDEQGVLDLMRKTALENAVHGIRVNAICPGLVENTVDPISNGTVDSQVMKRIVPLSRTARPEEIADVVLFLSSPRASYVTGAAWAVDGGMALQANTAH</sequence>